<feature type="chain" id="PRO_5016163046" evidence="1">
    <location>
        <begin position="22"/>
        <end position="321"/>
    </location>
</feature>
<gene>
    <name evidence="2" type="ORF">LX80_01327</name>
</gene>
<evidence type="ECO:0000256" key="1">
    <source>
        <dbReference type="SAM" id="SignalP"/>
    </source>
</evidence>
<dbReference type="EMBL" id="QKZV01000003">
    <property type="protein sequence ID" value="PZX63676.1"/>
    <property type="molecule type" value="Genomic_DNA"/>
</dbReference>
<dbReference type="OrthoDB" id="650691at2"/>
<dbReference type="AlphaFoldDB" id="A0A2W7RY28"/>
<feature type="signal peptide" evidence="1">
    <location>
        <begin position="1"/>
        <end position="21"/>
    </location>
</feature>
<sequence>MRLLQLFVVIMLSGLTGTVLAQDTTSQTYLADTTVGFGNSGRFTLPAVLVRTNFGYEKLLQQIKEDTTFYKAFRNLRVLGFTAYNDIQMKDKAGATIASMYSKIRQNYHDGCRTMDVLEEKTTGNFYNKKHEYNYLTAELYAALFFTKGKVCGENNIVKGHSIATAQKSGIDKHKEQLKMLFFNPGKKVPGIPFIGNKLDLYDSKAHELYDYRLDIQEYHQQLCYVFTITPKEDLTAAQKDDVVVDEMVTWFNTQTLEVQGRRYILSYKAGVYDFDVTMEVEMTHYKNYLVPSILRYKGNWDVIFKKRERGVFTATLFNFQ</sequence>
<organism evidence="2 3">
    <name type="scientific">Hydrotalea sandarakina</name>
    <dbReference type="NCBI Taxonomy" id="1004304"/>
    <lineage>
        <taxon>Bacteria</taxon>
        <taxon>Pseudomonadati</taxon>
        <taxon>Bacteroidota</taxon>
        <taxon>Chitinophagia</taxon>
        <taxon>Chitinophagales</taxon>
        <taxon>Chitinophagaceae</taxon>
        <taxon>Hydrotalea</taxon>
    </lineage>
</organism>
<name>A0A2W7RY28_9BACT</name>
<reference evidence="2 3" key="1">
    <citation type="submission" date="2018-06" db="EMBL/GenBank/DDBJ databases">
        <title>Genomic Encyclopedia of Archaeal and Bacterial Type Strains, Phase II (KMG-II): from individual species to whole genera.</title>
        <authorList>
            <person name="Goeker M."/>
        </authorList>
    </citation>
    <scope>NUCLEOTIDE SEQUENCE [LARGE SCALE GENOMIC DNA]</scope>
    <source>
        <strain evidence="2 3">DSM 23241</strain>
    </source>
</reference>
<protein>
    <submittedName>
        <fullName evidence="2">Uncharacterized protein</fullName>
    </submittedName>
</protein>
<evidence type="ECO:0000313" key="2">
    <source>
        <dbReference type="EMBL" id="PZX63676.1"/>
    </source>
</evidence>
<evidence type="ECO:0000313" key="3">
    <source>
        <dbReference type="Proteomes" id="UP000249720"/>
    </source>
</evidence>
<dbReference type="RefSeq" id="WP_111294486.1">
    <property type="nucleotide sequence ID" value="NZ_QKZV01000003.1"/>
</dbReference>
<dbReference type="Proteomes" id="UP000249720">
    <property type="component" value="Unassembled WGS sequence"/>
</dbReference>
<proteinExistence type="predicted"/>
<accession>A0A2W7RY28</accession>
<keyword evidence="3" id="KW-1185">Reference proteome</keyword>
<keyword evidence="1" id="KW-0732">Signal</keyword>
<comment type="caution">
    <text evidence="2">The sequence shown here is derived from an EMBL/GenBank/DDBJ whole genome shotgun (WGS) entry which is preliminary data.</text>
</comment>